<evidence type="ECO:0000313" key="2">
    <source>
        <dbReference type="EMBL" id="AEG60085.1"/>
    </source>
</evidence>
<dbReference type="Proteomes" id="UP000009234">
    <property type="component" value="Chromosome"/>
</dbReference>
<evidence type="ECO:0000259" key="1">
    <source>
        <dbReference type="SMART" id="SM00849"/>
    </source>
</evidence>
<dbReference type="Gene3D" id="3.60.15.10">
    <property type="entry name" value="Ribonuclease Z/Hydroxyacylglutathione hydrolase-like"/>
    <property type="match status" value="1"/>
</dbReference>
<dbReference type="Pfam" id="PF00753">
    <property type="entry name" value="Lactamase_B"/>
    <property type="match status" value="1"/>
</dbReference>
<organism evidence="2 3">
    <name type="scientific">Desulforamulus ruminis (strain ATCC 23193 / DSM 2154 / NCIMB 8452 / DL)</name>
    <name type="common">Desulfotomaculum ruminis</name>
    <dbReference type="NCBI Taxonomy" id="696281"/>
    <lineage>
        <taxon>Bacteria</taxon>
        <taxon>Bacillati</taxon>
        <taxon>Bacillota</taxon>
        <taxon>Clostridia</taxon>
        <taxon>Eubacteriales</taxon>
        <taxon>Peptococcaceae</taxon>
        <taxon>Desulforamulus</taxon>
    </lineage>
</organism>
<dbReference type="KEGG" id="dru:Desru_1822"/>
<dbReference type="eggNOG" id="COG0491">
    <property type="taxonomic scope" value="Bacteria"/>
</dbReference>
<dbReference type="STRING" id="696281.Desru_1822"/>
<dbReference type="PANTHER" id="PTHR42951:SF14">
    <property type="entry name" value="METALLO-BETA-LACTAMASE SUPERFAMILY PROTEIN"/>
    <property type="match status" value="1"/>
</dbReference>
<accession>F6DU10</accession>
<dbReference type="OrthoDB" id="9815874at2"/>
<protein>
    <submittedName>
        <fullName evidence="2">Beta-lactamase domain protein</fullName>
    </submittedName>
</protein>
<gene>
    <name evidence="2" type="ordered locus">Desru_1822</name>
</gene>
<dbReference type="SUPFAM" id="SSF56281">
    <property type="entry name" value="Metallo-hydrolase/oxidoreductase"/>
    <property type="match status" value="1"/>
</dbReference>
<sequence length="295" mass="32611">MPLTKLTGSIYVFQGPTNLGLILSSSGDAVVIDTGIDESVARKLLREAEAENLKIKAIVNTHSHADHIGGNSFLQSRTGADIYTSPLEAPFVQNPLLEPAMLAGGAYPWKEIQNKFLMAKPSRVTGEITAGARQIAGVDVEVFDLPGHSLGQIGLLADGVLFTGDAYLSSSLLQKHGIPYNVYISEYLNTLQKLGEIHCNWYVPSHGQPARHIYEDLAQNRAAVQQHLELINNWLKEPLSAEDLLAKLCSHLEIDTSNPGLFFLYRTTVMAYLTYLYEQGQIKTSLQENRLLWHQ</sequence>
<proteinExistence type="predicted"/>
<reference evidence="2 3" key="2">
    <citation type="journal article" date="2012" name="Stand. Genomic Sci.">
        <title>Complete genome sequence of the sulfate-reducing firmicute Desulfotomaculum ruminis type strain (DL(T)).</title>
        <authorList>
            <person name="Spring S."/>
            <person name="Visser M."/>
            <person name="Lu M."/>
            <person name="Copeland A."/>
            <person name="Lapidus A."/>
            <person name="Lucas S."/>
            <person name="Cheng J.F."/>
            <person name="Han C."/>
            <person name="Tapia R."/>
            <person name="Goodwin L.A."/>
            <person name="Pitluck S."/>
            <person name="Ivanova N."/>
            <person name="Land M."/>
            <person name="Hauser L."/>
            <person name="Larimer F."/>
            <person name="Rohde M."/>
            <person name="Goker M."/>
            <person name="Detter J.C."/>
            <person name="Kyrpides N.C."/>
            <person name="Woyke T."/>
            <person name="Schaap P.J."/>
            <person name="Plugge C.M."/>
            <person name="Muyzer G."/>
            <person name="Kuever J."/>
            <person name="Pereira I.A."/>
            <person name="Parshina S.N."/>
            <person name="Bernier-Latmani R."/>
            <person name="Stams A.J."/>
            <person name="Klenk H.P."/>
        </authorList>
    </citation>
    <scope>NUCLEOTIDE SEQUENCE [LARGE SCALE GENOMIC DNA]</scope>
    <source>
        <strain evidence="3">ATCC 23193 / DSM 2154 / NCIB 8452 / DL</strain>
    </source>
</reference>
<dbReference type="EMBL" id="CP002780">
    <property type="protein sequence ID" value="AEG60085.1"/>
    <property type="molecule type" value="Genomic_DNA"/>
</dbReference>
<evidence type="ECO:0000313" key="3">
    <source>
        <dbReference type="Proteomes" id="UP000009234"/>
    </source>
</evidence>
<reference evidence="3" key="1">
    <citation type="submission" date="2011-05" db="EMBL/GenBank/DDBJ databases">
        <title>Complete sequence of Desulfotomaculum ruminis DSM 2154.</title>
        <authorList>
            <person name="Lucas S."/>
            <person name="Copeland A."/>
            <person name="Lapidus A."/>
            <person name="Cheng J.-F."/>
            <person name="Goodwin L."/>
            <person name="Pitluck S."/>
            <person name="Lu M."/>
            <person name="Detter J.C."/>
            <person name="Han C."/>
            <person name="Tapia R."/>
            <person name="Land M."/>
            <person name="Hauser L."/>
            <person name="Kyrpides N."/>
            <person name="Ivanova N."/>
            <person name="Mikhailova N."/>
            <person name="Pagani I."/>
            <person name="Stams A.J.M."/>
            <person name="Plugge C.M."/>
            <person name="Muyzer G."/>
            <person name="Kuever J."/>
            <person name="Parshina S.N."/>
            <person name="Ivanova A.E."/>
            <person name="Nazina T.N."/>
            <person name="Brambilla E."/>
            <person name="Spring S."/>
            <person name="Klenk H.-P."/>
            <person name="Woyke T."/>
        </authorList>
    </citation>
    <scope>NUCLEOTIDE SEQUENCE [LARGE SCALE GENOMIC DNA]</scope>
    <source>
        <strain evidence="3">ATCC 23193 / DSM 2154 / NCIB 8452 / DL</strain>
    </source>
</reference>
<keyword evidence="3" id="KW-1185">Reference proteome</keyword>
<feature type="domain" description="Metallo-beta-lactamase" evidence="1">
    <location>
        <begin position="16"/>
        <end position="206"/>
    </location>
</feature>
<dbReference type="InterPro" id="IPR001279">
    <property type="entry name" value="Metallo-B-lactamas"/>
</dbReference>
<dbReference type="InterPro" id="IPR036866">
    <property type="entry name" value="RibonucZ/Hydroxyglut_hydro"/>
</dbReference>
<dbReference type="CDD" id="cd07743">
    <property type="entry name" value="metallo-hydrolase-like_MBL-fold"/>
    <property type="match status" value="1"/>
</dbReference>
<name>F6DU10_DESRL</name>
<dbReference type="SMART" id="SM00849">
    <property type="entry name" value="Lactamase_B"/>
    <property type="match status" value="1"/>
</dbReference>
<dbReference type="AlphaFoldDB" id="F6DU10"/>
<dbReference type="InterPro" id="IPR050855">
    <property type="entry name" value="NDM-1-like"/>
</dbReference>
<dbReference type="HOGENOM" id="CLU_061754_1_0_9"/>
<dbReference type="PANTHER" id="PTHR42951">
    <property type="entry name" value="METALLO-BETA-LACTAMASE DOMAIN-CONTAINING"/>
    <property type="match status" value="1"/>
</dbReference>
<dbReference type="RefSeq" id="WP_013841849.1">
    <property type="nucleotide sequence ID" value="NC_015589.1"/>
</dbReference>